<evidence type="ECO:0000313" key="1">
    <source>
        <dbReference type="EMBL" id="SFP79444.1"/>
    </source>
</evidence>
<reference evidence="2" key="1">
    <citation type="submission" date="2016-10" db="EMBL/GenBank/DDBJ databases">
        <authorList>
            <person name="Varghese N."/>
            <person name="Submissions S."/>
        </authorList>
    </citation>
    <scope>NUCLEOTIDE SEQUENCE [LARGE SCALE GENOMIC DNA]</scope>
    <source>
        <strain evidence="2">CGMCC 1.9113</strain>
    </source>
</reference>
<dbReference type="EMBL" id="FOXP01000007">
    <property type="protein sequence ID" value="SFP79444.1"/>
    <property type="molecule type" value="Genomic_DNA"/>
</dbReference>
<evidence type="ECO:0000313" key="2">
    <source>
        <dbReference type="Proteomes" id="UP000199586"/>
    </source>
</evidence>
<protein>
    <submittedName>
        <fullName evidence="1">Uncharacterized protein</fullName>
    </submittedName>
</protein>
<name>A0A1I5T8R4_9SPHN</name>
<accession>A0A1I5T8R4</accession>
<dbReference type="RefSeq" id="WP_281244359.1">
    <property type="nucleotide sequence ID" value="NZ_FOXP01000007.1"/>
</dbReference>
<organism evidence="1 2">
    <name type="scientific">Sphingomonas rubra</name>
    <dbReference type="NCBI Taxonomy" id="634430"/>
    <lineage>
        <taxon>Bacteria</taxon>
        <taxon>Pseudomonadati</taxon>
        <taxon>Pseudomonadota</taxon>
        <taxon>Alphaproteobacteria</taxon>
        <taxon>Sphingomonadales</taxon>
        <taxon>Sphingomonadaceae</taxon>
        <taxon>Sphingomonas</taxon>
    </lineage>
</organism>
<dbReference type="AlphaFoldDB" id="A0A1I5T8R4"/>
<dbReference type="Proteomes" id="UP000199586">
    <property type="component" value="Unassembled WGS sequence"/>
</dbReference>
<dbReference type="STRING" id="634430.SAMN04488241_107136"/>
<keyword evidence="2" id="KW-1185">Reference proteome</keyword>
<gene>
    <name evidence="1" type="ORF">SAMN04488241_107136</name>
</gene>
<proteinExistence type="predicted"/>
<sequence>MTDLSYELPAEGKAGTLFEKRSNSHAAFVAGITRIQEQTA</sequence>